<name>A0AAV4MH87_CAEEX</name>
<evidence type="ECO:0000313" key="2">
    <source>
        <dbReference type="Proteomes" id="UP001054945"/>
    </source>
</evidence>
<keyword evidence="2" id="KW-1185">Reference proteome</keyword>
<dbReference type="Proteomes" id="UP001054945">
    <property type="component" value="Unassembled WGS sequence"/>
</dbReference>
<comment type="caution">
    <text evidence="1">The sequence shown here is derived from an EMBL/GenBank/DDBJ whole genome shotgun (WGS) entry which is preliminary data.</text>
</comment>
<accession>A0AAV4MH87</accession>
<proteinExistence type="predicted"/>
<dbReference type="EMBL" id="BPLR01019748">
    <property type="protein sequence ID" value="GIX71376.1"/>
    <property type="molecule type" value="Genomic_DNA"/>
</dbReference>
<organism evidence="1 2">
    <name type="scientific">Caerostris extrusa</name>
    <name type="common">Bark spider</name>
    <name type="synonym">Caerostris bankana</name>
    <dbReference type="NCBI Taxonomy" id="172846"/>
    <lineage>
        <taxon>Eukaryota</taxon>
        <taxon>Metazoa</taxon>
        <taxon>Ecdysozoa</taxon>
        <taxon>Arthropoda</taxon>
        <taxon>Chelicerata</taxon>
        <taxon>Arachnida</taxon>
        <taxon>Araneae</taxon>
        <taxon>Araneomorphae</taxon>
        <taxon>Entelegynae</taxon>
        <taxon>Araneoidea</taxon>
        <taxon>Araneidae</taxon>
        <taxon>Caerostris</taxon>
    </lineage>
</organism>
<dbReference type="AlphaFoldDB" id="A0AAV4MH87"/>
<reference evidence="1 2" key="1">
    <citation type="submission" date="2021-06" db="EMBL/GenBank/DDBJ databases">
        <title>Caerostris extrusa draft genome.</title>
        <authorList>
            <person name="Kono N."/>
            <person name="Arakawa K."/>
        </authorList>
    </citation>
    <scope>NUCLEOTIDE SEQUENCE [LARGE SCALE GENOMIC DNA]</scope>
</reference>
<gene>
    <name evidence="1" type="ORF">CEXT_355911</name>
</gene>
<sequence>MPSREPISISLVRMSSERSFTERNEAKKKENAGIYFSQKRRPERKGECSREIKEKKIEILSNFWHSGDKSMLSVFNNAHLNKFLTFFWQTHPHWISFFIE</sequence>
<evidence type="ECO:0000313" key="1">
    <source>
        <dbReference type="EMBL" id="GIX71376.1"/>
    </source>
</evidence>
<protein>
    <submittedName>
        <fullName evidence="1">Uncharacterized protein</fullName>
    </submittedName>
</protein>